<dbReference type="OrthoDB" id="5595695at2759"/>
<reference evidence="3" key="1">
    <citation type="submission" date="2016-03" db="EMBL/GenBank/DDBJ databases">
        <authorList>
            <person name="Devillers H."/>
        </authorList>
    </citation>
    <scope>NUCLEOTIDE SEQUENCE [LARGE SCALE GENOMIC DNA]</scope>
</reference>
<dbReference type="CDD" id="cd01299">
    <property type="entry name" value="Met_dep_hydrolase_A"/>
    <property type="match status" value="1"/>
</dbReference>
<dbReference type="STRING" id="1266660.A0A1G4IS76"/>
<organism evidence="2 3">
    <name type="scientific">Lachancea dasiensis</name>
    <dbReference type="NCBI Taxonomy" id="1072105"/>
    <lineage>
        <taxon>Eukaryota</taxon>
        <taxon>Fungi</taxon>
        <taxon>Dikarya</taxon>
        <taxon>Ascomycota</taxon>
        <taxon>Saccharomycotina</taxon>
        <taxon>Saccharomycetes</taxon>
        <taxon>Saccharomycetales</taxon>
        <taxon>Saccharomycetaceae</taxon>
        <taxon>Lachancea</taxon>
    </lineage>
</organism>
<dbReference type="SUPFAM" id="SSF51556">
    <property type="entry name" value="Metallo-dependent hydrolases"/>
    <property type="match status" value="1"/>
</dbReference>
<gene>
    <name evidence="2" type="ORF">LADA_0B00892G</name>
</gene>
<protein>
    <submittedName>
        <fullName evidence="2">LADA_0B00892g1_1</fullName>
    </submittedName>
</protein>
<name>A0A1G4IS76_9SACH</name>
<dbReference type="InterPro" id="IPR011059">
    <property type="entry name" value="Metal-dep_hydrolase_composite"/>
</dbReference>
<dbReference type="Proteomes" id="UP000190274">
    <property type="component" value="Chromosome B"/>
</dbReference>
<dbReference type="GO" id="GO:0016810">
    <property type="term" value="F:hydrolase activity, acting on carbon-nitrogen (but not peptide) bonds"/>
    <property type="evidence" value="ECO:0007669"/>
    <property type="project" value="InterPro"/>
</dbReference>
<dbReference type="InterPro" id="IPR032466">
    <property type="entry name" value="Metal_Hydrolase"/>
</dbReference>
<accession>A0A1G4IS76</accession>
<sequence length="459" mass="49712">MRISLKMVEDASHLEIDVNERNSKSLEELVTPWGVPKAEKYCFYNTNVVDVLKGCVVPSASVYTEGGTICKITCSADENKPADGYKVIDGSGKYLMPGLFDNHVHVTSVPGEKDLASTLDTAKTTALVRVRYNLEGSLKRGFTTLRDCGGAESYIKRAIEEGSIKGPRLITCGHAISQTGGHGDMRRNDIPGDALNDCACHINNLGVVADGVPECYKAAREEFRRGGDFIKIMAGGGVASPTDKISNVQFCKDEIKAIVNVADTYHSYVTAHAYTPEAIKNCITLGVRGIEHGNLIDDETAALMAEKGCYLTPTLVTYKILASEQFRTFLKEENAHKNLSVLRSGLRALQIAKRHGVKICYGSDLLGSLNGYQTQEFFIRNKVLSAHEIILSATVTPAELNGLGDTLGQVKVGYTADLLLMNGNPLEDIYVLDEPETNLVSVMKDGCVCVARDCGGICT</sequence>
<dbReference type="PANTHER" id="PTHR43135:SF3">
    <property type="entry name" value="ALPHA-D-RIBOSE 1-METHYLPHOSPHONATE 5-TRIPHOSPHATE DIPHOSPHATASE"/>
    <property type="match status" value="1"/>
</dbReference>
<evidence type="ECO:0000259" key="1">
    <source>
        <dbReference type="Pfam" id="PF01979"/>
    </source>
</evidence>
<dbReference type="AlphaFoldDB" id="A0A1G4IS76"/>
<dbReference type="SUPFAM" id="SSF51338">
    <property type="entry name" value="Composite domain of metallo-dependent hydrolases"/>
    <property type="match status" value="1"/>
</dbReference>
<dbReference type="EMBL" id="LT598456">
    <property type="protein sequence ID" value="SCU79472.1"/>
    <property type="molecule type" value="Genomic_DNA"/>
</dbReference>
<dbReference type="Pfam" id="PF01979">
    <property type="entry name" value="Amidohydro_1"/>
    <property type="match status" value="1"/>
</dbReference>
<dbReference type="InterPro" id="IPR006680">
    <property type="entry name" value="Amidohydro-rel"/>
</dbReference>
<feature type="domain" description="Amidohydrolase-related" evidence="1">
    <location>
        <begin position="94"/>
        <end position="446"/>
    </location>
</feature>
<dbReference type="InterPro" id="IPR057744">
    <property type="entry name" value="OTAase-like"/>
</dbReference>
<evidence type="ECO:0000313" key="3">
    <source>
        <dbReference type="Proteomes" id="UP000190274"/>
    </source>
</evidence>
<proteinExistence type="predicted"/>
<dbReference type="PANTHER" id="PTHR43135">
    <property type="entry name" value="ALPHA-D-RIBOSE 1-METHYLPHOSPHONATE 5-TRIPHOSPHATE DIPHOSPHATASE"/>
    <property type="match status" value="1"/>
</dbReference>
<evidence type="ECO:0000313" key="2">
    <source>
        <dbReference type="EMBL" id="SCU79472.1"/>
    </source>
</evidence>
<dbReference type="Gene3D" id="2.30.40.10">
    <property type="entry name" value="Urease, subunit C, domain 1"/>
    <property type="match status" value="1"/>
</dbReference>
<dbReference type="InterPro" id="IPR051781">
    <property type="entry name" value="Metallo-dep_Hydrolase"/>
</dbReference>
<keyword evidence="3" id="KW-1185">Reference proteome</keyword>
<dbReference type="Gene3D" id="3.20.20.140">
    <property type="entry name" value="Metal-dependent hydrolases"/>
    <property type="match status" value="1"/>
</dbReference>